<proteinExistence type="predicted"/>
<evidence type="ECO:0000313" key="1">
    <source>
        <dbReference type="EMBL" id="MBL0683046.1"/>
    </source>
</evidence>
<dbReference type="Pfam" id="PF11751">
    <property type="entry name" value="PorP_SprF"/>
    <property type="match status" value="1"/>
</dbReference>
<accession>A0A936ZVN0</accession>
<reference evidence="1" key="1">
    <citation type="submission" date="2021-01" db="EMBL/GenBank/DDBJ databases">
        <authorList>
            <person name="Zhong Y.L."/>
        </authorList>
    </citation>
    <scope>NUCLEOTIDE SEQUENCE</scope>
    <source>
        <strain evidence="1">KCTC 23302</strain>
    </source>
</reference>
<dbReference type="NCBIfam" id="TIGR03519">
    <property type="entry name" value="T9SS_PorP_fam"/>
    <property type="match status" value="1"/>
</dbReference>
<evidence type="ECO:0000313" key="2">
    <source>
        <dbReference type="Proteomes" id="UP000651057"/>
    </source>
</evidence>
<sequence>MQQIILKIIFGLTILSCFLINAQQEPQYSQYMYNMSTVNPAYATNQSGLISTGLLYRQQWTGIEGAPQTANVFGNIPLNEKIELSVNYVNDRIGDAIPVNNNYVNVDFAYVTKISDQMRLSYGLKAGINNLKIDPSLSNVATDPSFSDNTSTTQLNIGAGLYMFNHNFYAGISSPNLLPSNVDINGVGVAQTKTHIYGIAGYVFDFVDEVRLKPSFVVKQVLDSPLTFDVSLNSLLYDKFELGVSYRYTDAFIALAGFNITQNLKIGYSYDFNVSDLSGYNNGSHEIVLLYSFDLLNFSNTYSSPRFF</sequence>
<gene>
    <name evidence="1" type="ORF">JJQ60_05940</name>
</gene>
<protein>
    <submittedName>
        <fullName evidence="1">Type IX secretion system membrane protein PorP/SprF</fullName>
    </submittedName>
</protein>
<name>A0A936ZVN0_9FLAO</name>
<dbReference type="Proteomes" id="UP000651057">
    <property type="component" value="Unassembled WGS sequence"/>
</dbReference>
<keyword evidence="2" id="KW-1185">Reference proteome</keyword>
<dbReference type="EMBL" id="JAERQJ010000002">
    <property type="protein sequence ID" value="MBL0683046.1"/>
    <property type="molecule type" value="Genomic_DNA"/>
</dbReference>
<dbReference type="RefSeq" id="WP_201917671.1">
    <property type="nucleotide sequence ID" value="NZ_BAABAX010000023.1"/>
</dbReference>
<dbReference type="AlphaFoldDB" id="A0A936ZVN0"/>
<dbReference type="InterPro" id="IPR019861">
    <property type="entry name" value="PorP/SprF_Bacteroidetes"/>
</dbReference>
<organism evidence="1 2">
    <name type="scientific">Aquimarina mytili</name>
    <dbReference type="NCBI Taxonomy" id="874423"/>
    <lineage>
        <taxon>Bacteria</taxon>
        <taxon>Pseudomonadati</taxon>
        <taxon>Bacteroidota</taxon>
        <taxon>Flavobacteriia</taxon>
        <taxon>Flavobacteriales</taxon>
        <taxon>Flavobacteriaceae</taxon>
        <taxon>Aquimarina</taxon>
    </lineage>
</organism>
<comment type="caution">
    <text evidence="1">The sequence shown here is derived from an EMBL/GenBank/DDBJ whole genome shotgun (WGS) entry which is preliminary data.</text>
</comment>